<dbReference type="GO" id="GO:1902369">
    <property type="term" value="P:negative regulation of RNA catabolic process"/>
    <property type="evidence" value="ECO:0007669"/>
    <property type="project" value="TreeGrafter"/>
</dbReference>
<keyword evidence="6" id="KW-1185">Reference proteome</keyword>
<dbReference type="InterPro" id="IPR013633">
    <property type="entry name" value="NRDE-2"/>
</dbReference>
<dbReference type="AlphaFoldDB" id="A0A0D2DYH5"/>
<evidence type="ECO:0000256" key="3">
    <source>
        <dbReference type="ARBA" id="ARBA00023242"/>
    </source>
</evidence>
<protein>
    <recommendedName>
        <fullName evidence="7">DUF1740-domain-containing protein</fullName>
    </recommendedName>
</protein>
<dbReference type="RefSeq" id="XP_016260790.1">
    <property type="nucleotide sequence ID" value="XM_016409036.1"/>
</dbReference>
<sequence>MSSSNSNINHRGHQLLHHNSQEVRHRTSSSISSSGKNDASSLFIEDRRGDRRNVEFAAPDRYAVPRYYTVGGGALIGLGPNYRIISKSDTRREVQNIGLDSGRKSRKQSLLAGLTEDDDSLIKVHSSPSQDDDLQRDFLRFSHGRPRKRRRFSNDLGGSASSAESASDSSDGERRQREKPEQDTFDAFKNDPVHRRHMELSRATSERPQDVNAWLTFIKYQEISFSARREHRSTHSAATSRSLADLRISLYEQALSHVKDPAGRHALILGLMQEGSTIWDVQKQASQWQVFLDKDSSYDLWILYLNFMQSSALKFNLDTCLQVYKRCLTKFSSSGHDGPLRDSQCVYLLLRLTLLLWQSGFTERALGVWQAMIEFNLFRPSQLSTDMVMSAFEQFWSSEVPRVGEDGATGWCSNSNTEPEPKVDKQPPEVAVHNLTTWARAETDLEKHASLPARALDDVPDDDPYRILLFSDIQDFVFSIESKQGLELLRDAFLLFLGLPPCHLLLHEPRQWKEDPFIYTPSLAVSNPDISTRTHADTTTVVATSLHDVFGTVKSSMASSDSNTMPSPSSSSKRPVHVVLDLVRRAVSQTARVASKNATPDEDMMEYAIALEAGIDFKSARKQAKSFLKKNPDSLRLYNVYALVENEAAGNFEAAEKVWSTALSMRQPDLPFGNQRRDRDTLMLWWDWVFSSMKRKRFQHARTLLSMITDKPFDLDRFRQAETSEDITHMPSAANQVKTERYLRLEFSACRVSREGRMLLSVVADLLALHKYLYGTLRLGDAMEAYRDLLQEVKLNETEEMDTVSEKIHQGRAQFVHAHSAVYAQPYRPRESWQVIADSTRLFPNNRTLLTLHHYFSQKSGLVDRLRQVDIDADTTTPADGVEAVTAEAATIPPRRGEENKVTSVEFNLEVELNRPSYAGSTDHSIRAAFRRATDQNSPGFHCIDIWKSYIKWESSLRSLVVGLDVLEDDEEQQQHKKKKHAQQTRQHQNQQQQKQRLTNLTGAFYAAIRACPWSKELYMVAFADDYLVAALGNDDGLKRLHESMMDRGLRLRTNIS</sequence>
<feature type="compositionally biased region" description="Low complexity" evidence="4">
    <location>
        <begin position="984"/>
        <end position="994"/>
    </location>
</feature>
<keyword evidence="3" id="KW-0539">Nucleus</keyword>
<name>A0A0D2DYH5_9EURO</name>
<reference evidence="5 6" key="1">
    <citation type="submission" date="2015-01" db="EMBL/GenBank/DDBJ databases">
        <title>The Genome Sequence of Exophiala oligosperma CBS72588.</title>
        <authorList>
            <consortium name="The Broad Institute Genomics Platform"/>
            <person name="Cuomo C."/>
            <person name="de Hoog S."/>
            <person name="Gorbushina A."/>
            <person name="Stielow B."/>
            <person name="Teixiera M."/>
            <person name="Abouelleil A."/>
            <person name="Chapman S.B."/>
            <person name="Priest M."/>
            <person name="Young S.K."/>
            <person name="Wortman J."/>
            <person name="Nusbaum C."/>
            <person name="Birren B."/>
        </authorList>
    </citation>
    <scope>NUCLEOTIDE SEQUENCE [LARGE SCALE GENOMIC DNA]</scope>
    <source>
        <strain evidence="5 6">CBS 72588</strain>
    </source>
</reference>
<feature type="compositionally biased region" description="Basic and acidic residues" evidence="4">
    <location>
        <begin position="171"/>
        <end position="184"/>
    </location>
</feature>
<dbReference type="HOGENOM" id="CLU_007550_0_0_1"/>
<organism evidence="5 6">
    <name type="scientific">Exophiala oligosperma</name>
    <dbReference type="NCBI Taxonomy" id="215243"/>
    <lineage>
        <taxon>Eukaryota</taxon>
        <taxon>Fungi</taxon>
        <taxon>Dikarya</taxon>
        <taxon>Ascomycota</taxon>
        <taxon>Pezizomycotina</taxon>
        <taxon>Eurotiomycetes</taxon>
        <taxon>Chaetothyriomycetidae</taxon>
        <taxon>Chaetothyriales</taxon>
        <taxon>Herpotrichiellaceae</taxon>
        <taxon>Exophiala</taxon>
    </lineage>
</organism>
<evidence type="ECO:0000256" key="2">
    <source>
        <dbReference type="ARBA" id="ARBA00009265"/>
    </source>
</evidence>
<dbReference type="GO" id="GO:0071013">
    <property type="term" value="C:catalytic step 2 spliceosome"/>
    <property type="evidence" value="ECO:0007669"/>
    <property type="project" value="TreeGrafter"/>
</dbReference>
<dbReference type="Pfam" id="PF08424">
    <property type="entry name" value="NRDE-2"/>
    <property type="match status" value="1"/>
</dbReference>
<feature type="compositionally biased region" description="Low complexity" evidence="4">
    <location>
        <begin position="157"/>
        <end position="169"/>
    </location>
</feature>
<feature type="compositionally biased region" description="Low complexity" evidence="4">
    <location>
        <begin position="28"/>
        <end position="41"/>
    </location>
</feature>
<feature type="region of interest" description="Disordered" evidence="4">
    <location>
        <begin position="148"/>
        <end position="184"/>
    </location>
</feature>
<dbReference type="GeneID" id="27359833"/>
<dbReference type="EMBL" id="KN847338">
    <property type="protein sequence ID" value="KIW40574.1"/>
    <property type="molecule type" value="Genomic_DNA"/>
</dbReference>
<dbReference type="VEuPathDB" id="FungiDB:PV06_07759"/>
<evidence type="ECO:0000256" key="1">
    <source>
        <dbReference type="ARBA" id="ARBA00004123"/>
    </source>
</evidence>
<dbReference type="PANTHER" id="PTHR13471:SF0">
    <property type="entry name" value="NUCLEAR EXOSOME REGULATOR NRDE2"/>
    <property type="match status" value="1"/>
</dbReference>
<dbReference type="GO" id="GO:0031048">
    <property type="term" value="P:regulatory ncRNA-mediated heterochromatin formation"/>
    <property type="evidence" value="ECO:0007669"/>
    <property type="project" value="TreeGrafter"/>
</dbReference>
<evidence type="ECO:0000313" key="6">
    <source>
        <dbReference type="Proteomes" id="UP000053342"/>
    </source>
</evidence>
<accession>A0A0D2DYH5</accession>
<feature type="region of interest" description="Disordered" evidence="4">
    <location>
        <begin position="972"/>
        <end position="994"/>
    </location>
</feature>
<feature type="region of interest" description="Disordered" evidence="4">
    <location>
        <begin position="1"/>
        <end position="42"/>
    </location>
</feature>
<dbReference type="Proteomes" id="UP000053342">
    <property type="component" value="Unassembled WGS sequence"/>
</dbReference>
<evidence type="ECO:0008006" key="7">
    <source>
        <dbReference type="Google" id="ProtNLM"/>
    </source>
</evidence>
<evidence type="ECO:0000256" key="4">
    <source>
        <dbReference type="SAM" id="MobiDB-lite"/>
    </source>
</evidence>
<evidence type="ECO:0000313" key="5">
    <source>
        <dbReference type="EMBL" id="KIW40574.1"/>
    </source>
</evidence>
<dbReference type="OrthoDB" id="297219at2759"/>
<gene>
    <name evidence="5" type="ORF">PV06_07759</name>
</gene>
<dbReference type="PANTHER" id="PTHR13471">
    <property type="entry name" value="TETRATRICOPEPTIDE-LIKE HELICAL"/>
    <property type="match status" value="1"/>
</dbReference>
<dbReference type="STRING" id="215243.A0A0D2DYH5"/>
<proteinExistence type="inferred from homology"/>
<comment type="similarity">
    <text evidence="2">Belongs to the NRDE2 family.</text>
</comment>
<comment type="subcellular location">
    <subcellularLocation>
        <location evidence="1">Nucleus</location>
    </subcellularLocation>
</comment>